<gene>
    <name evidence="3" type="ORF">CYCCA115_LOCUS5698</name>
</gene>
<reference evidence="3" key="1">
    <citation type="submission" date="2023-08" db="EMBL/GenBank/DDBJ databases">
        <authorList>
            <person name="Audoor S."/>
            <person name="Bilcke G."/>
        </authorList>
    </citation>
    <scope>NUCLEOTIDE SEQUENCE</scope>
</reference>
<sequence>MTATGTLSTNKRARFATDKTPQPSLLTTPSEAAECVAIAALTANGSLQESQRTYFRELFAEFIKLKKNLKNLNDRLITLNQDDYVPRSTKFKFQLHSSARLLEESKAEVDKVEHACNTAVALMQTTICDELKKLVKLDIASVRKALHCPQCCCYCNHTCHR</sequence>
<evidence type="ECO:0000313" key="4">
    <source>
        <dbReference type="Proteomes" id="UP001295423"/>
    </source>
</evidence>
<evidence type="ECO:0000256" key="2">
    <source>
        <dbReference type="SAM" id="MobiDB-lite"/>
    </source>
</evidence>
<dbReference type="EMBL" id="CAKOGP040000660">
    <property type="protein sequence ID" value="CAJ1937532.1"/>
    <property type="molecule type" value="Genomic_DNA"/>
</dbReference>
<organism evidence="3 4">
    <name type="scientific">Cylindrotheca closterium</name>
    <dbReference type="NCBI Taxonomy" id="2856"/>
    <lineage>
        <taxon>Eukaryota</taxon>
        <taxon>Sar</taxon>
        <taxon>Stramenopiles</taxon>
        <taxon>Ochrophyta</taxon>
        <taxon>Bacillariophyta</taxon>
        <taxon>Bacillariophyceae</taxon>
        <taxon>Bacillariophycidae</taxon>
        <taxon>Bacillariales</taxon>
        <taxon>Bacillariaceae</taxon>
        <taxon>Cylindrotheca</taxon>
    </lineage>
</organism>
<evidence type="ECO:0000256" key="1">
    <source>
        <dbReference type="SAM" id="Coils"/>
    </source>
</evidence>
<feature type="region of interest" description="Disordered" evidence="2">
    <location>
        <begin position="1"/>
        <end position="24"/>
    </location>
</feature>
<name>A0AAD2CNP9_9STRA</name>
<feature type="compositionally biased region" description="Polar residues" evidence="2">
    <location>
        <begin position="1"/>
        <end position="10"/>
    </location>
</feature>
<feature type="coiled-coil region" evidence="1">
    <location>
        <begin position="55"/>
        <end position="82"/>
    </location>
</feature>
<accession>A0AAD2CNP9</accession>
<dbReference type="AlphaFoldDB" id="A0AAD2CNP9"/>
<keyword evidence="1" id="KW-0175">Coiled coil</keyword>
<dbReference type="Proteomes" id="UP001295423">
    <property type="component" value="Unassembled WGS sequence"/>
</dbReference>
<protein>
    <submittedName>
        <fullName evidence="3">Uncharacterized protein</fullName>
    </submittedName>
</protein>
<proteinExistence type="predicted"/>
<comment type="caution">
    <text evidence="3">The sequence shown here is derived from an EMBL/GenBank/DDBJ whole genome shotgun (WGS) entry which is preliminary data.</text>
</comment>
<keyword evidence="4" id="KW-1185">Reference proteome</keyword>
<evidence type="ECO:0000313" key="3">
    <source>
        <dbReference type="EMBL" id="CAJ1937532.1"/>
    </source>
</evidence>